<dbReference type="InterPro" id="IPR037006">
    <property type="entry name" value="CheA-like_homodim_sf"/>
</dbReference>
<dbReference type="SMART" id="SM01231">
    <property type="entry name" value="H-kinase_dim"/>
    <property type="match status" value="1"/>
</dbReference>
<dbReference type="EC" id="2.7.13.3" evidence="2"/>
<dbReference type="SUPFAM" id="SSF47226">
    <property type="entry name" value="Histidine-containing phosphotransfer domain, HPT domain"/>
    <property type="match status" value="1"/>
</dbReference>
<keyword evidence="6" id="KW-0808">Transferase</keyword>
<evidence type="ECO:0000313" key="18">
    <source>
        <dbReference type="Proteomes" id="UP000555411"/>
    </source>
</evidence>
<dbReference type="CDD" id="cd16916">
    <property type="entry name" value="HATPase_CheA-like"/>
    <property type="match status" value="1"/>
</dbReference>
<dbReference type="Proteomes" id="UP000555411">
    <property type="component" value="Unassembled WGS sequence"/>
</dbReference>
<evidence type="ECO:0000256" key="1">
    <source>
        <dbReference type="ARBA" id="ARBA00000085"/>
    </source>
</evidence>
<keyword evidence="18" id="KW-1185">Reference proteome</keyword>
<dbReference type="InterPro" id="IPR004358">
    <property type="entry name" value="Sig_transdc_His_kin-like_C"/>
</dbReference>
<dbReference type="Pfam" id="PF02518">
    <property type="entry name" value="HATPase_c"/>
    <property type="match status" value="1"/>
</dbReference>
<comment type="caution">
    <text evidence="17">The sequence shown here is derived from an EMBL/GenBank/DDBJ whole genome shotgun (WGS) entry which is preliminary data.</text>
</comment>
<evidence type="ECO:0000256" key="10">
    <source>
        <dbReference type="ARBA" id="ARBA00023012"/>
    </source>
</evidence>
<feature type="modified residue" description="Phosphohistidine" evidence="12">
    <location>
        <position position="47"/>
    </location>
</feature>
<dbReference type="PANTHER" id="PTHR43395:SF10">
    <property type="entry name" value="CHEMOTAXIS PROTEIN CHEA"/>
    <property type="match status" value="1"/>
</dbReference>
<dbReference type="InterPro" id="IPR036097">
    <property type="entry name" value="HisK_dim/P_sf"/>
</dbReference>
<dbReference type="CDD" id="cd00731">
    <property type="entry name" value="CheA_reg"/>
    <property type="match status" value="1"/>
</dbReference>
<dbReference type="InterPro" id="IPR051315">
    <property type="entry name" value="Bact_Chemotaxis_CheA"/>
</dbReference>
<dbReference type="InterPro" id="IPR008207">
    <property type="entry name" value="Sig_transdc_His_kin_Hpt_dom"/>
</dbReference>
<dbReference type="AlphaFoldDB" id="A0A842IAP8"/>
<evidence type="ECO:0000313" key="17">
    <source>
        <dbReference type="EMBL" id="MBC2836735.1"/>
    </source>
</evidence>
<feature type="region of interest" description="Disordered" evidence="13">
    <location>
        <begin position="243"/>
        <end position="293"/>
    </location>
</feature>
<dbReference type="PROSITE" id="PS50109">
    <property type="entry name" value="HIS_KIN"/>
    <property type="match status" value="1"/>
</dbReference>
<dbReference type="SUPFAM" id="SSF50341">
    <property type="entry name" value="CheW-like"/>
    <property type="match status" value="1"/>
</dbReference>
<keyword evidence="5 12" id="KW-0597">Phosphoprotein</keyword>
<dbReference type="GO" id="GO:0006935">
    <property type="term" value="P:chemotaxis"/>
    <property type="evidence" value="ECO:0007669"/>
    <property type="project" value="UniProtKB-KW"/>
</dbReference>
<feature type="domain" description="Histidine kinase" evidence="14">
    <location>
        <begin position="334"/>
        <end position="541"/>
    </location>
</feature>
<comment type="catalytic activity">
    <reaction evidence="1">
        <text>ATP + protein L-histidine = ADP + protein N-phospho-L-histidine.</text>
        <dbReference type="EC" id="2.7.13.3"/>
    </reaction>
</comment>
<dbReference type="PROSITE" id="PS50851">
    <property type="entry name" value="CHEW"/>
    <property type="match status" value="1"/>
</dbReference>
<gene>
    <name evidence="17" type="ORF">H7F16_14545</name>
</gene>
<dbReference type="InterPro" id="IPR002545">
    <property type="entry name" value="CheW-lke_dom"/>
</dbReference>
<dbReference type="GO" id="GO:0005524">
    <property type="term" value="F:ATP binding"/>
    <property type="evidence" value="ECO:0007669"/>
    <property type="project" value="UniProtKB-KW"/>
</dbReference>
<dbReference type="SMART" id="SM00073">
    <property type="entry name" value="HPT"/>
    <property type="match status" value="1"/>
</dbReference>
<evidence type="ECO:0000256" key="5">
    <source>
        <dbReference type="ARBA" id="ARBA00022553"/>
    </source>
</evidence>
<evidence type="ECO:0000256" key="12">
    <source>
        <dbReference type="PROSITE-ProRule" id="PRU00110"/>
    </source>
</evidence>
<dbReference type="Gene3D" id="3.30.565.10">
    <property type="entry name" value="Histidine kinase-like ATPase, C-terminal domain"/>
    <property type="match status" value="1"/>
</dbReference>
<dbReference type="GO" id="GO:0005737">
    <property type="term" value="C:cytoplasm"/>
    <property type="evidence" value="ECO:0007669"/>
    <property type="project" value="InterPro"/>
</dbReference>
<evidence type="ECO:0000256" key="13">
    <source>
        <dbReference type="SAM" id="MobiDB-lite"/>
    </source>
</evidence>
<evidence type="ECO:0000256" key="7">
    <source>
        <dbReference type="ARBA" id="ARBA00022741"/>
    </source>
</evidence>
<dbReference type="PANTHER" id="PTHR43395">
    <property type="entry name" value="SENSOR HISTIDINE KINASE CHEA"/>
    <property type="match status" value="1"/>
</dbReference>
<dbReference type="Pfam" id="PF02895">
    <property type="entry name" value="H-kinase_dim"/>
    <property type="match status" value="1"/>
</dbReference>
<evidence type="ECO:0000256" key="3">
    <source>
        <dbReference type="ARBA" id="ARBA00021495"/>
    </source>
</evidence>
<dbReference type="PROSITE" id="PS50894">
    <property type="entry name" value="HPT"/>
    <property type="match status" value="1"/>
</dbReference>
<dbReference type="SUPFAM" id="SSF47384">
    <property type="entry name" value="Homodimeric domain of signal transducing histidine kinase"/>
    <property type="match status" value="1"/>
</dbReference>
<sequence>MAPPTDLRAIFFEEAEELLIALDAGLRRIESGDAGGETVNAVFRAVHSIKGGAAAFGFANLVGFAHSFESLLDDIRSGERVVDAPLVAALLDASYHLADMVNAERSETPLDPAVMQHAHEVLVATRDPASQRISIEVPFAAVPMDFVPLPLAGRIFDIDFAPHADAFAAGHEPSLVLRDLCALGKAQVVLDASALTADFDPAQCRLRWQIRLETDRDEADLRAVFDFIAGHCDLAIRDAVQHPSGDVSAPAAPPPLPASPVRAETPAPRSDVRPETRPEPRPETRPEAQAPRATIRVDVDRVDRLVNVAGELVIHHAMLAEAILRSGKRAETDVDRSLDQLKQLSRQIQDSVMAIRAQPVKPLFDRMHRILREAASVAGKQARLVIEGETTEVDRTIIERLADPLTHMIRNSVDHGIEKPAARRAAGKPETGVVTIQAAHRSGRVVITLSDDGGGIDRDRVRQVAINRGLIAPTADLSPSEVDALLFLPGFSTAAEVSALSGRGVGMDVLRSEITALGGRISIASQPGKGTALTISLPLTLAVMDGMVVEAAGQVLILPVSSIVETLRPDGSAGHRLGLADPVVELRGICLPVIDVGAALGFRDMPVDLAGRICVVVERDDKNTVALLVDAIHDQRQVVIKSLEDNYGHIPGIAAATVLGDGSVALILDPVELLPSRSLRKPAVPARTPIAAE</sequence>
<accession>A0A842IAP8</accession>
<dbReference type="InterPro" id="IPR003594">
    <property type="entry name" value="HATPase_dom"/>
</dbReference>
<evidence type="ECO:0000259" key="15">
    <source>
        <dbReference type="PROSITE" id="PS50851"/>
    </source>
</evidence>
<keyword evidence="7" id="KW-0547">Nucleotide-binding</keyword>
<keyword evidence="9" id="KW-0067">ATP-binding</keyword>
<dbReference type="SMART" id="SM00387">
    <property type="entry name" value="HATPase_c"/>
    <property type="match status" value="1"/>
</dbReference>
<dbReference type="CDD" id="cd00088">
    <property type="entry name" value="HPT"/>
    <property type="match status" value="1"/>
</dbReference>
<keyword evidence="8" id="KW-0418">Kinase</keyword>
<dbReference type="InterPro" id="IPR005467">
    <property type="entry name" value="His_kinase_dom"/>
</dbReference>
<dbReference type="EMBL" id="JACLQD010000004">
    <property type="protein sequence ID" value="MBC2836735.1"/>
    <property type="molecule type" value="Genomic_DNA"/>
</dbReference>
<evidence type="ECO:0000256" key="2">
    <source>
        <dbReference type="ARBA" id="ARBA00012438"/>
    </source>
</evidence>
<dbReference type="Gene3D" id="1.10.287.560">
    <property type="entry name" value="Histidine kinase CheA-like, homodimeric domain"/>
    <property type="match status" value="1"/>
</dbReference>
<evidence type="ECO:0000256" key="9">
    <source>
        <dbReference type="ARBA" id="ARBA00022840"/>
    </source>
</evidence>
<dbReference type="Gene3D" id="2.30.30.40">
    <property type="entry name" value="SH3 Domains"/>
    <property type="match status" value="1"/>
</dbReference>
<dbReference type="GO" id="GO:0000155">
    <property type="term" value="F:phosphorelay sensor kinase activity"/>
    <property type="evidence" value="ECO:0007669"/>
    <property type="project" value="InterPro"/>
</dbReference>
<dbReference type="InterPro" id="IPR036641">
    <property type="entry name" value="HPT_dom_sf"/>
</dbReference>
<feature type="domain" description="HPt" evidence="16">
    <location>
        <begin position="1"/>
        <end position="104"/>
    </location>
</feature>
<proteinExistence type="predicted"/>
<dbReference type="RefSeq" id="WP_185798346.1">
    <property type="nucleotide sequence ID" value="NZ_JACLQD010000004.1"/>
</dbReference>
<organism evidence="17 18">
    <name type="scientific">Paragemmobacter straminiformis</name>
    <dbReference type="NCBI Taxonomy" id="2045119"/>
    <lineage>
        <taxon>Bacteria</taxon>
        <taxon>Pseudomonadati</taxon>
        <taxon>Pseudomonadota</taxon>
        <taxon>Alphaproteobacteria</taxon>
        <taxon>Rhodobacterales</taxon>
        <taxon>Paracoccaceae</taxon>
        <taxon>Paragemmobacter</taxon>
    </lineage>
</organism>
<comment type="function">
    <text evidence="11">Involved in the transmission of sensory signals from the chemoreceptors to the flagellar motors. CheA is autophosphorylated; it can transfer its phosphate group to either CheB or CheY.</text>
</comment>
<reference evidence="17 18" key="1">
    <citation type="journal article" date="2017" name="Int. J. Syst. Evol. Microbiol.">
        <title>Gemmobacter straminiformis sp. nov., isolated from an artificial fountain.</title>
        <authorList>
            <person name="Kang J.Y."/>
            <person name="Kim M.J."/>
            <person name="Chun J."/>
            <person name="Son K.P."/>
            <person name="Jahng K.Y."/>
        </authorList>
    </citation>
    <scope>NUCLEOTIDE SEQUENCE [LARGE SCALE GENOMIC DNA]</scope>
    <source>
        <strain evidence="17 18">CAM-8</strain>
    </source>
</reference>
<protein>
    <recommendedName>
        <fullName evidence="3">Chemotaxis protein CheA</fullName>
        <ecNumber evidence="2">2.7.13.3</ecNumber>
    </recommendedName>
</protein>
<dbReference type="SMART" id="SM00260">
    <property type="entry name" value="CheW"/>
    <property type="match status" value="1"/>
</dbReference>
<dbReference type="InterPro" id="IPR036061">
    <property type="entry name" value="CheW-like_dom_sf"/>
</dbReference>
<evidence type="ECO:0000259" key="16">
    <source>
        <dbReference type="PROSITE" id="PS50894"/>
    </source>
</evidence>
<keyword evidence="10" id="KW-0902">Two-component regulatory system</keyword>
<dbReference type="FunFam" id="2.30.30.40:FF:000048">
    <property type="entry name" value="Chemotaxis protein CheA, putative"/>
    <property type="match status" value="1"/>
</dbReference>
<evidence type="ECO:0000256" key="11">
    <source>
        <dbReference type="ARBA" id="ARBA00035100"/>
    </source>
</evidence>
<dbReference type="SUPFAM" id="SSF55874">
    <property type="entry name" value="ATPase domain of HSP90 chaperone/DNA topoisomerase II/histidine kinase"/>
    <property type="match status" value="1"/>
</dbReference>
<keyword evidence="4" id="KW-0145">Chemotaxis</keyword>
<dbReference type="FunFam" id="3.30.565.10:FF:000016">
    <property type="entry name" value="Chemotaxis protein CheA, putative"/>
    <property type="match status" value="1"/>
</dbReference>
<dbReference type="InterPro" id="IPR036890">
    <property type="entry name" value="HATPase_C_sf"/>
</dbReference>
<feature type="compositionally biased region" description="Basic and acidic residues" evidence="13">
    <location>
        <begin position="270"/>
        <end position="286"/>
    </location>
</feature>
<dbReference type="InterPro" id="IPR004105">
    <property type="entry name" value="CheA-like_dim"/>
</dbReference>
<dbReference type="Gene3D" id="1.20.120.160">
    <property type="entry name" value="HPT domain"/>
    <property type="match status" value="1"/>
</dbReference>
<dbReference type="Pfam" id="PF01627">
    <property type="entry name" value="Hpt"/>
    <property type="match status" value="1"/>
</dbReference>
<dbReference type="PRINTS" id="PR00344">
    <property type="entry name" value="BCTRLSENSOR"/>
</dbReference>
<dbReference type="Pfam" id="PF01584">
    <property type="entry name" value="CheW"/>
    <property type="match status" value="1"/>
</dbReference>
<evidence type="ECO:0000256" key="6">
    <source>
        <dbReference type="ARBA" id="ARBA00022679"/>
    </source>
</evidence>
<feature type="domain" description="CheW-like" evidence="15">
    <location>
        <begin position="543"/>
        <end position="679"/>
    </location>
</feature>
<evidence type="ECO:0000256" key="8">
    <source>
        <dbReference type="ARBA" id="ARBA00022777"/>
    </source>
</evidence>
<name>A0A842IAP8_9RHOB</name>
<evidence type="ECO:0000259" key="14">
    <source>
        <dbReference type="PROSITE" id="PS50109"/>
    </source>
</evidence>
<evidence type="ECO:0000256" key="4">
    <source>
        <dbReference type="ARBA" id="ARBA00022500"/>
    </source>
</evidence>